<proteinExistence type="predicted"/>
<gene>
    <name evidence="1" type="ORF">J5N97_020247</name>
</gene>
<protein>
    <submittedName>
        <fullName evidence="1">Uncharacterized protein</fullName>
    </submittedName>
</protein>
<accession>A0A9D5HDM3</accession>
<organism evidence="1 2">
    <name type="scientific">Dioscorea zingiberensis</name>
    <dbReference type="NCBI Taxonomy" id="325984"/>
    <lineage>
        <taxon>Eukaryota</taxon>
        <taxon>Viridiplantae</taxon>
        <taxon>Streptophyta</taxon>
        <taxon>Embryophyta</taxon>
        <taxon>Tracheophyta</taxon>
        <taxon>Spermatophyta</taxon>
        <taxon>Magnoliopsida</taxon>
        <taxon>Liliopsida</taxon>
        <taxon>Dioscoreales</taxon>
        <taxon>Dioscoreaceae</taxon>
        <taxon>Dioscorea</taxon>
    </lineage>
</organism>
<evidence type="ECO:0000313" key="1">
    <source>
        <dbReference type="EMBL" id="KAJ0972288.1"/>
    </source>
</evidence>
<keyword evidence="2" id="KW-1185">Reference proteome</keyword>
<sequence length="111" mass="12430">MDESTKILEEEQNGAAMVAALASFVLLRWYEGSMPIDLEIMRDMSNNVSKLANAITNNNQVTLASNLSNECMKMMQYGYTIKDIHRLFIYLNADDIRTRGFLGADDASPTS</sequence>
<dbReference type="AlphaFoldDB" id="A0A9D5HDM3"/>
<reference evidence="1" key="1">
    <citation type="submission" date="2021-03" db="EMBL/GenBank/DDBJ databases">
        <authorList>
            <person name="Li Z."/>
            <person name="Yang C."/>
        </authorList>
    </citation>
    <scope>NUCLEOTIDE SEQUENCE</scope>
    <source>
        <strain evidence="1">Dzin_1.0</strain>
        <tissue evidence="1">Leaf</tissue>
    </source>
</reference>
<dbReference type="Proteomes" id="UP001085076">
    <property type="component" value="Miscellaneous, Linkage group lg05"/>
</dbReference>
<dbReference type="EMBL" id="JAGGNH010000005">
    <property type="protein sequence ID" value="KAJ0972288.1"/>
    <property type="molecule type" value="Genomic_DNA"/>
</dbReference>
<reference evidence="1" key="2">
    <citation type="journal article" date="2022" name="Hortic Res">
        <title>The genome of Dioscorea zingiberensis sheds light on the biosynthesis, origin and evolution of the medicinally important diosgenin saponins.</title>
        <authorList>
            <person name="Li Y."/>
            <person name="Tan C."/>
            <person name="Li Z."/>
            <person name="Guo J."/>
            <person name="Li S."/>
            <person name="Chen X."/>
            <person name="Wang C."/>
            <person name="Dai X."/>
            <person name="Yang H."/>
            <person name="Song W."/>
            <person name="Hou L."/>
            <person name="Xu J."/>
            <person name="Tong Z."/>
            <person name="Xu A."/>
            <person name="Yuan X."/>
            <person name="Wang W."/>
            <person name="Yang Q."/>
            <person name="Chen L."/>
            <person name="Sun Z."/>
            <person name="Wang K."/>
            <person name="Pan B."/>
            <person name="Chen J."/>
            <person name="Bao Y."/>
            <person name="Liu F."/>
            <person name="Qi X."/>
            <person name="Gang D.R."/>
            <person name="Wen J."/>
            <person name="Li J."/>
        </authorList>
    </citation>
    <scope>NUCLEOTIDE SEQUENCE</scope>
    <source>
        <strain evidence="1">Dzin_1.0</strain>
    </source>
</reference>
<comment type="caution">
    <text evidence="1">The sequence shown here is derived from an EMBL/GenBank/DDBJ whole genome shotgun (WGS) entry which is preliminary data.</text>
</comment>
<name>A0A9D5HDM3_9LILI</name>
<evidence type="ECO:0000313" key="2">
    <source>
        <dbReference type="Proteomes" id="UP001085076"/>
    </source>
</evidence>